<organism evidence="2 3">
    <name type="scientific">Caligus rogercresseyi</name>
    <name type="common">Sea louse</name>
    <dbReference type="NCBI Taxonomy" id="217165"/>
    <lineage>
        <taxon>Eukaryota</taxon>
        <taxon>Metazoa</taxon>
        <taxon>Ecdysozoa</taxon>
        <taxon>Arthropoda</taxon>
        <taxon>Crustacea</taxon>
        <taxon>Multicrustacea</taxon>
        <taxon>Hexanauplia</taxon>
        <taxon>Copepoda</taxon>
        <taxon>Siphonostomatoida</taxon>
        <taxon>Caligidae</taxon>
        <taxon>Caligus</taxon>
    </lineage>
</organism>
<feature type="compositionally biased region" description="Basic residues" evidence="1">
    <location>
        <begin position="43"/>
        <end position="52"/>
    </location>
</feature>
<evidence type="ECO:0000313" key="2">
    <source>
        <dbReference type="EMBL" id="QQP51309.1"/>
    </source>
</evidence>
<protein>
    <submittedName>
        <fullName evidence="2">Uncharacterized protein</fullName>
    </submittedName>
</protein>
<dbReference type="EMBL" id="CP045897">
    <property type="protein sequence ID" value="QQP51309.1"/>
    <property type="molecule type" value="Genomic_DNA"/>
</dbReference>
<gene>
    <name evidence="2" type="ORF">FKW44_012632</name>
</gene>
<dbReference type="Proteomes" id="UP000595437">
    <property type="component" value="Chromosome 8"/>
</dbReference>
<feature type="non-terminal residue" evidence="2">
    <location>
        <position position="52"/>
    </location>
</feature>
<keyword evidence="3" id="KW-1185">Reference proteome</keyword>
<name>A0A7T8K9P0_CALRO</name>
<reference evidence="3" key="1">
    <citation type="submission" date="2021-01" db="EMBL/GenBank/DDBJ databases">
        <title>Caligus Genome Assembly.</title>
        <authorList>
            <person name="Gallardo-Escarate C."/>
        </authorList>
    </citation>
    <scope>NUCLEOTIDE SEQUENCE [LARGE SCALE GENOMIC DNA]</scope>
</reference>
<sequence length="52" mass="5756">MTASESPMRPRKSHLDLNKIINGRTRSMSAGKRNRPDTDFSPRKGKQAKGSG</sequence>
<accession>A0A7T8K9P0</accession>
<evidence type="ECO:0000313" key="3">
    <source>
        <dbReference type="Proteomes" id="UP000595437"/>
    </source>
</evidence>
<dbReference type="AlphaFoldDB" id="A0A7T8K9P0"/>
<evidence type="ECO:0000256" key="1">
    <source>
        <dbReference type="SAM" id="MobiDB-lite"/>
    </source>
</evidence>
<proteinExistence type="predicted"/>
<feature type="region of interest" description="Disordered" evidence="1">
    <location>
        <begin position="1"/>
        <end position="52"/>
    </location>
</feature>